<sequence length="211" mass="22893">MARQAVRVKVCGIRDAYTATAAAKAGADAVGMVFVPGRRQVSPELAREICQSLPPFITRVGVFRDASPEEIRHIAKYCGLDLVQLHGQESPDYCRDLGLNSIKAIPVSDQGIMVKAHDYPVKALLFDTCTGGQSGGTGRVFNWQLIQEIKYKLPFILAGGLTPENVGRAVVLLNPYGVDVSSGVERNGQKDPDLIKEFINRVREVGSNAAR</sequence>
<comment type="pathway">
    <text evidence="2 10">Amino-acid biosynthesis; L-tryptophan biosynthesis; L-tryptophan from chorismate: step 3/5.</text>
</comment>
<reference evidence="12" key="1">
    <citation type="journal article" date="2023" name="J. Hazard. Mater.">
        <title>Anaerobic biodegradation of pyrene and benzo[a]pyrene by a new sulfate-reducing Desulforamulus aquiferis strain DSA.</title>
        <authorList>
            <person name="Zhang Z."/>
            <person name="Sun J."/>
            <person name="Gong X."/>
            <person name="Wang C."/>
            <person name="Wang H."/>
        </authorList>
    </citation>
    <scope>NUCLEOTIDE SEQUENCE</scope>
    <source>
        <strain evidence="12">DSA</strain>
    </source>
</reference>
<dbReference type="Proteomes" id="UP001172911">
    <property type="component" value="Unassembled WGS sequence"/>
</dbReference>
<dbReference type="NCBIfam" id="NF002298">
    <property type="entry name" value="PRK01222.1-4"/>
    <property type="match status" value="1"/>
</dbReference>
<evidence type="ECO:0000256" key="2">
    <source>
        <dbReference type="ARBA" id="ARBA00004664"/>
    </source>
</evidence>
<dbReference type="InterPro" id="IPR044643">
    <property type="entry name" value="TrpF_fam"/>
</dbReference>
<dbReference type="EC" id="5.3.1.24" evidence="4 10"/>
<evidence type="ECO:0000313" key="12">
    <source>
        <dbReference type="EMBL" id="MDO7788498.1"/>
    </source>
</evidence>
<reference evidence="12" key="2">
    <citation type="submission" date="2023-03" db="EMBL/GenBank/DDBJ databases">
        <authorList>
            <person name="Zhang Z."/>
        </authorList>
    </citation>
    <scope>NUCLEOTIDE SEQUENCE</scope>
    <source>
        <strain evidence="12">DSA</strain>
    </source>
</reference>
<evidence type="ECO:0000256" key="6">
    <source>
        <dbReference type="ARBA" id="ARBA00022605"/>
    </source>
</evidence>
<evidence type="ECO:0000259" key="11">
    <source>
        <dbReference type="Pfam" id="PF00697"/>
    </source>
</evidence>
<dbReference type="Gene3D" id="3.20.20.70">
    <property type="entry name" value="Aldolase class I"/>
    <property type="match status" value="1"/>
</dbReference>
<proteinExistence type="inferred from homology"/>
<keyword evidence="9 10" id="KW-0413">Isomerase</keyword>
<dbReference type="InterPro" id="IPR013785">
    <property type="entry name" value="Aldolase_TIM"/>
</dbReference>
<evidence type="ECO:0000256" key="8">
    <source>
        <dbReference type="ARBA" id="ARBA00023141"/>
    </source>
</evidence>
<keyword evidence="13" id="KW-1185">Reference proteome</keyword>
<accession>A0AAW7ZFJ2</accession>
<comment type="catalytic activity">
    <reaction evidence="1 10">
        <text>N-(5-phospho-beta-D-ribosyl)anthranilate = 1-(2-carboxyphenylamino)-1-deoxy-D-ribulose 5-phosphate</text>
        <dbReference type="Rhea" id="RHEA:21540"/>
        <dbReference type="ChEBI" id="CHEBI:18277"/>
        <dbReference type="ChEBI" id="CHEBI:58613"/>
        <dbReference type="EC" id="5.3.1.24"/>
    </reaction>
</comment>
<dbReference type="FunFam" id="3.20.20.70:FF:000075">
    <property type="entry name" value="Tryptophan biosynthesis protein TRP1"/>
    <property type="match status" value="1"/>
</dbReference>
<dbReference type="SUPFAM" id="SSF51366">
    <property type="entry name" value="Ribulose-phoshate binding barrel"/>
    <property type="match status" value="1"/>
</dbReference>
<keyword evidence="7 10" id="KW-0822">Tryptophan biosynthesis</keyword>
<evidence type="ECO:0000256" key="4">
    <source>
        <dbReference type="ARBA" id="ARBA00012572"/>
    </source>
</evidence>
<evidence type="ECO:0000256" key="3">
    <source>
        <dbReference type="ARBA" id="ARBA00007571"/>
    </source>
</evidence>
<dbReference type="RefSeq" id="WP_304544478.1">
    <property type="nucleotide sequence ID" value="NZ_JARPTC010000021.1"/>
</dbReference>
<dbReference type="InterPro" id="IPR001240">
    <property type="entry name" value="PRAI_dom"/>
</dbReference>
<comment type="caution">
    <text evidence="12">The sequence shown here is derived from an EMBL/GenBank/DDBJ whole genome shotgun (WGS) entry which is preliminary data.</text>
</comment>
<dbReference type="EMBL" id="JARPTC010000021">
    <property type="protein sequence ID" value="MDO7788498.1"/>
    <property type="molecule type" value="Genomic_DNA"/>
</dbReference>
<evidence type="ECO:0000256" key="10">
    <source>
        <dbReference type="HAMAP-Rule" id="MF_00135"/>
    </source>
</evidence>
<dbReference type="PANTHER" id="PTHR42894:SF1">
    <property type="entry name" value="N-(5'-PHOSPHORIBOSYL)ANTHRANILATE ISOMERASE"/>
    <property type="match status" value="1"/>
</dbReference>
<organism evidence="12 13">
    <name type="scientific">Desulforamulus aquiferis</name>
    <dbReference type="NCBI Taxonomy" id="1397668"/>
    <lineage>
        <taxon>Bacteria</taxon>
        <taxon>Bacillati</taxon>
        <taxon>Bacillota</taxon>
        <taxon>Clostridia</taxon>
        <taxon>Eubacteriales</taxon>
        <taxon>Peptococcaceae</taxon>
        <taxon>Desulforamulus</taxon>
    </lineage>
</organism>
<feature type="domain" description="N-(5'phosphoribosyl) anthranilate isomerase (PRAI)" evidence="11">
    <location>
        <begin position="8"/>
        <end position="200"/>
    </location>
</feature>
<evidence type="ECO:0000256" key="7">
    <source>
        <dbReference type="ARBA" id="ARBA00022822"/>
    </source>
</evidence>
<protein>
    <recommendedName>
        <fullName evidence="5 10">N-(5'-phosphoribosyl)anthranilate isomerase</fullName>
        <shortName evidence="10">PRAI</shortName>
        <ecNumber evidence="4 10">5.3.1.24</ecNumber>
    </recommendedName>
</protein>
<dbReference type="PANTHER" id="PTHR42894">
    <property type="entry name" value="N-(5'-PHOSPHORIBOSYL)ANTHRANILATE ISOMERASE"/>
    <property type="match status" value="1"/>
</dbReference>
<name>A0AAW7ZFJ2_9FIRM</name>
<dbReference type="GO" id="GO:0004640">
    <property type="term" value="F:phosphoribosylanthranilate isomerase activity"/>
    <property type="evidence" value="ECO:0007669"/>
    <property type="project" value="UniProtKB-UniRule"/>
</dbReference>
<evidence type="ECO:0000256" key="5">
    <source>
        <dbReference type="ARBA" id="ARBA00022272"/>
    </source>
</evidence>
<evidence type="ECO:0000256" key="1">
    <source>
        <dbReference type="ARBA" id="ARBA00001164"/>
    </source>
</evidence>
<dbReference type="GO" id="GO:0000162">
    <property type="term" value="P:L-tryptophan biosynthetic process"/>
    <property type="evidence" value="ECO:0007669"/>
    <property type="project" value="UniProtKB-UniRule"/>
</dbReference>
<comment type="similarity">
    <text evidence="3 10">Belongs to the TrpF family.</text>
</comment>
<evidence type="ECO:0000256" key="9">
    <source>
        <dbReference type="ARBA" id="ARBA00023235"/>
    </source>
</evidence>
<keyword evidence="6 10" id="KW-0028">Amino-acid biosynthesis</keyword>
<dbReference type="Pfam" id="PF00697">
    <property type="entry name" value="PRAI"/>
    <property type="match status" value="1"/>
</dbReference>
<dbReference type="AlphaFoldDB" id="A0AAW7ZFJ2"/>
<evidence type="ECO:0000313" key="13">
    <source>
        <dbReference type="Proteomes" id="UP001172911"/>
    </source>
</evidence>
<dbReference type="HAMAP" id="MF_00135">
    <property type="entry name" value="PRAI"/>
    <property type="match status" value="1"/>
</dbReference>
<keyword evidence="8 10" id="KW-0057">Aromatic amino acid biosynthesis</keyword>
<gene>
    <name evidence="10" type="primary">trpF</name>
    <name evidence="12" type="ORF">P6N53_14815</name>
</gene>
<dbReference type="InterPro" id="IPR011060">
    <property type="entry name" value="RibuloseP-bd_barrel"/>
</dbReference>
<dbReference type="CDD" id="cd00405">
    <property type="entry name" value="PRAI"/>
    <property type="match status" value="1"/>
</dbReference>